<dbReference type="RefSeq" id="WP_054991933.1">
    <property type="nucleotide sequence ID" value="NZ_LJQC01000245.1"/>
</dbReference>
<evidence type="ECO:0000313" key="3">
    <source>
        <dbReference type="EMBL" id="KPX05545.1"/>
    </source>
</evidence>
<name>A0A0P9P0C3_9PSED</name>
<evidence type="ECO:0000313" key="4">
    <source>
        <dbReference type="Proteomes" id="UP000051335"/>
    </source>
</evidence>
<dbReference type="GO" id="GO:0071111">
    <property type="term" value="F:cyclic-guanylate-specific phosphodiesterase activity"/>
    <property type="evidence" value="ECO:0007669"/>
    <property type="project" value="InterPro"/>
</dbReference>
<keyword evidence="4" id="KW-1185">Reference proteome</keyword>
<dbReference type="PATRIC" id="fig|317659.3.peg.631"/>
<dbReference type="EMBL" id="LJQC01000245">
    <property type="protein sequence ID" value="KPX05545.1"/>
    <property type="molecule type" value="Genomic_DNA"/>
</dbReference>
<evidence type="ECO:0000256" key="1">
    <source>
        <dbReference type="SAM" id="MobiDB-lite"/>
    </source>
</evidence>
<dbReference type="SUPFAM" id="SSF141868">
    <property type="entry name" value="EAL domain-like"/>
    <property type="match status" value="1"/>
</dbReference>
<dbReference type="InterPro" id="IPR050706">
    <property type="entry name" value="Cyclic-di-GMP_PDE-like"/>
</dbReference>
<dbReference type="Gene3D" id="3.20.20.450">
    <property type="entry name" value="EAL domain"/>
    <property type="match status" value="1"/>
</dbReference>
<feature type="region of interest" description="Disordered" evidence="1">
    <location>
        <begin position="80"/>
        <end position="109"/>
    </location>
</feature>
<evidence type="ECO:0000259" key="2">
    <source>
        <dbReference type="PROSITE" id="PS50883"/>
    </source>
</evidence>
<gene>
    <name evidence="3" type="ORF">ALO75_200240</name>
</gene>
<comment type="caution">
    <text evidence="3">The sequence shown here is derived from an EMBL/GenBank/DDBJ whole genome shotgun (WGS) entry which is preliminary data.</text>
</comment>
<dbReference type="InterPro" id="IPR001633">
    <property type="entry name" value="EAL_dom"/>
</dbReference>
<sequence>MAIVQAIIIMAHTLHLKAFTEGVETPAQLAFLNHVGSDYVQGYLFSRPQPLERILPLAKQMNAREANSRWPVLPFPVSKEPDVDVPEPIDPFDELPDSDSFVSHRPVRT</sequence>
<dbReference type="PANTHER" id="PTHR33121:SF79">
    <property type="entry name" value="CYCLIC DI-GMP PHOSPHODIESTERASE PDED-RELATED"/>
    <property type="match status" value="1"/>
</dbReference>
<protein>
    <recommendedName>
        <fullName evidence="2">EAL domain-containing protein</fullName>
    </recommendedName>
</protein>
<dbReference type="PANTHER" id="PTHR33121">
    <property type="entry name" value="CYCLIC DI-GMP PHOSPHODIESTERASE PDEF"/>
    <property type="match status" value="1"/>
</dbReference>
<accession>A0A0P9P0C3</accession>
<organism evidence="3 4">
    <name type="scientific">Pseudomonas syringae pv. coryli</name>
    <dbReference type="NCBI Taxonomy" id="317659"/>
    <lineage>
        <taxon>Bacteria</taxon>
        <taxon>Pseudomonadati</taxon>
        <taxon>Pseudomonadota</taxon>
        <taxon>Gammaproteobacteria</taxon>
        <taxon>Pseudomonadales</taxon>
        <taxon>Pseudomonadaceae</taxon>
        <taxon>Pseudomonas</taxon>
    </lineage>
</organism>
<reference evidence="3 4" key="1">
    <citation type="submission" date="2015-09" db="EMBL/GenBank/DDBJ databases">
        <title>Genome announcement of multiple Pseudomonas syringae strains.</title>
        <authorList>
            <person name="Thakur S."/>
            <person name="Wang P.W."/>
            <person name="Gong Y."/>
            <person name="Weir B.S."/>
            <person name="Guttman D.S."/>
        </authorList>
    </citation>
    <scope>NUCLEOTIDE SEQUENCE [LARGE SCALE GENOMIC DNA]</scope>
    <source>
        <strain evidence="3 4">ICMP17001</strain>
    </source>
</reference>
<dbReference type="AlphaFoldDB" id="A0A0P9P0C3"/>
<dbReference type="Pfam" id="PF00563">
    <property type="entry name" value="EAL"/>
    <property type="match status" value="1"/>
</dbReference>
<feature type="compositionally biased region" description="Acidic residues" evidence="1">
    <location>
        <begin position="83"/>
        <end position="97"/>
    </location>
</feature>
<dbReference type="PROSITE" id="PS50883">
    <property type="entry name" value="EAL"/>
    <property type="match status" value="1"/>
</dbReference>
<dbReference type="InterPro" id="IPR035919">
    <property type="entry name" value="EAL_sf"/>
</dbReference>
<dbReference type="Proteomes" id="UP000051335">
    <property type="component" value="Unassembled WGS sequence"/>
</dbReference>
<feature type="domain" description="EAL" evidence="2">
    <location>
        <begin position="1"/>
        <end position="62"/>
    </location>
</feature>
<proteinExistence type="predicted"/>